<dbReference type="CDD" id="cd06257">
    <property type="entry name" value="DnaJ"/>
    <property type="match status" value="1"/>
</dbReference>
<dbReference type="SMART" id="SM00271">
    <property type="entry name" value="DnaJ"/>
    <property type="match status" value="1"/>
</dbReference>
<evidence type="ECO:0000256" key="2">
    <source>
        <dbReference type="SAM" id="MobiDB-lite"/>
    </source>
</evidence>
<dbReference type="GO" id="GO:0042026">
    <property type="term" value="P:protein refolding"/>
    <property type="evidence" value="ECO:0007669"/>
    <property type="project" value="TreeGrafter"/>
</dbReference>
<keyword evidence="1" id="KW-0143">Chaperone</keyword>
<sequence>MRGSRSIPNLSPASLRTVSCIYNINNPRHYATRSSERGPNHKIPWIHYIALAFSPFKSSKQPQPNQVPKSLNHNEGWAYYTALGLWRDASQDQIKRRYYELSKKHHPDVSQDPNSPETFRRVTEAYAVLGNKKTRQKYDQREQLHSALASTLVADKMKGNSLTSTPRPVDPTFWDPVKLGSSTFYRPPPGYWAAVNKLVRDREKSNAQKASSQPPPPPPPHDKTEGNETRNPSNKHQYDLPELLVIAMAITLAWEAKEWLLRYIKDYRDSLVQLGEVSENESNTLQRDDSTSQATRHNQDLVREDDILEGSIVDSQAQLADTWIELESSIDGSQS</sequence>
<keyword evidence="5" id="KW-1185">Reference proteome</keyword>
<feature type="region of interest" description="Disordered" evidence="2">
    <location>
        <begin position="278"/>
        <end position="298"/>
    </location>
</feature>
<dbReference type="PANTHER" id="PTHR43096:SF52">
    <property type="entry name" value="DNAJ HOMOLOG 1, MITOCHONDRIAL-RELATED"/>
    <property type="match status" value="1"/>
</dbReference>
<dbReference type="PRINTS" id="PR00625">
    <property type="entry name" value="JDOMAIN"/>
</dbReference>
<dbReference type="PROSITE" id="PS50076">
    <property type="entry name" value="DNAJ_2"/>
    <property type="match status" value="1"/>
</dbReference>
<dbReference type="PANTHER" id="PTHR43096">
    <property type="entry name" value="DNAJ HOMOLOG 1, MITOCHONDRIAL-RELATED"/>
    <property type="match status" value="1"/>
</dbReference>
<evidence type="ECO:0000313" key="5">
    <source>
        <dbReference type="Proteomes" id="UP000183567"/>
    </source>
</evidence>
<dbReference type="InterPro" id="IPR018253">
    <property type="entry name" value="DnaJ_domain_CS"/>
</dbReference>
<dbReference type="Gene3D" id="1.10.287.110">
    <property type="entry name" value="DnaJ domain"/>
    <property type="match status" value="1"/>
</dbReference>
<proteinExistence type="predicted"/>
<dbReference type="PROSITE" id="PS00636">
    <property type="entry name" value="DNAJ_1"/>
    <property type="match status" value="1"/>
</dbReference>
<feature type="domain" description="J" evidence="3">
    <location>
        <begin position="78"/>
        <end position="142"/>
    </location>
</feature>
<gene>
    <name evidence="4" type="ORF">AZE42_09959</name>
</gene>
<dbReference type="InterPro" id="IPR036869">
    <property type="entry name" value="J_dom_sf"/>
</dbReference>
<dbReference type="Pfam" id="PF00226">
    <property type="entry name" value="DnaJ"/>
    <property type="match status" value="1"/>
</dbReference>
<dbReference type="InterPro" id="IPR001623">
    <property type="entry name" value="DnaJ_domain"/>
</dbReference>
<organism evidence="4 5">
    <name type="scientific">Rhizopogon vesiculosus</name>
    <dbReference type="NCBI Taxonomy" id="180088"/>
    <lineage>
        <taxon>Eukaryota</taxon>
        <taxon>Fungi</taxon>
        <taxon>Dikarya</taxon>
        <taxon>Basidiomycota</taxon>
        <taxon>Agaricomycotina</taxon>
        <taxon>Agaricomycetes</taxon>
        <taxon>Agaricomycetidae</taxon>
        <taxon>Boletales</taxon>
        <taxon>Suillineae</taxon>
        <taxon>Rhizopogonaceae</taxon>
        <taxon>Rhizopogon</taxon>
    </lineage>
</organism>
<protein>
    <recommendedName>
        <fullName evidence="3">J domain-containing protein</fullName>
    </recommendedName>
</protein>
<evidence type="ECO:0000313" key="4">
    <source>
        <dbReference type="EMBL" id="OJA15716.1"/>
    </source>
</evidence>
<dbReference type="GO" id="GO:0005737">
    <property type="term" value="C:cytoplasm"/>
    <property type="evidence" value="ECO:0007669"/>
    <property type="project" value="TreeGrafter"/>
</dbReference>
<evidence type="ECO:0000256" key="1">
    <source>
        <dbReference type="ARBA" id="ARBA00023186"/>
    </source>
</evidence>
<evidence type="ECO:0000259" key="3">
    <source>
        <dbReference type="PROSITE" id="PS50076"/>
    </source>
</evidence>
<dbReference type="GO" id="GO:0051082">
    <property type="term" value="F:unfolded protein binding"/>
    <property type="evidence" value="ECO:0007669"/>
    <property type="project" value="TreeGrafter"/>
</dbReference>
<accession>A0A1J8QVQ0</accession>
<feature type="region of interest" description="Disordered" evidence="2">
    <location>
        <begin position="201"/>
        <end position="235"/>
    </location>
</feature>
<name>A0A1J8QVQ0_9AGAM</name>
<dbReference type="AlphaFoldDB" id="A0A1J8QVQ0"/>
<feature type="compositionally biased region" description="Polar residues" evidence="2">
    <location>
        <begin position="280"/>
        <end position="296"/>
    </location>
</feature>
<comment type="caution">
    <text evidence="4">The sequence shown here is derived from an EMBL/GenBank/DDBJ whole genome shotgun (WGS) entry which is preliminary data.</text>
</comment>
<dbReference type="Proteomes" id="UP000183567">
    <property type="component" value="Unassembled WGS sequence"/>
</dbReference>
<reference evidence="4 5" key="1">
    <citation type="submission" date="2016-03" db="EMBL/GenBank/DDBJ databases">
        <title>Comparative genomics of the ectomycorrhizal sister species Rhizopogon vinicolor and Rhizopogon vesiculosus (Basidiomycota: Boletales) reveals a divergence of the mating type B locus.</title>
        <authorList>
            <person name="Mujic A.B."/>
            <person name="Kuo A."/>
            <person name="Tritt A."/>
            <person name="Lipzen A."/>
            <person name="Chen C."/>
            <person name="Johnson J."/>
            <person name="Sharma A."/>
            <person name="Barry K."/>
            <person name="Grigoriev I.V."/>
            <person name="Spatafora J.W."/>
        </authorList>
    </citation>
    <scope>NUCLEOTIDE SEQUENCE [LARGE SCALE GENOMIC DNA]</scope>
    <source>
        <strain evidence="4 5">AM-OR11-056</strain>
    </source>
</reference>
<dbReference type="STRING" id="180088.A0A1J8QVQ0"/>
<dbReference type="EMBL" id="LVVM01002918">
    <property type="protein sequence ID" value="OJA15716.1"/>
    <property type="molecule type" value="Genomic_DNA"/>
</dbReference>
<dbReference type="SUPFAM" id="SSF46565">
    <property type="entry name" value="Chaperone J-domain"/>
    <property type="match status" value="1"/>
</dbReference>
<dbReference type="OrthoDB" id="445556at2759"/>